<dbReference type="SUPFAM" id="SSF48371">
    <property type="entry name" value="ARM repeat"/>
    <property type="match status" value="2"/>
</dbReference>
<keyword evidence="5" id="KW-0539">Nucleus</keyword>
<keyword evidence="4" id="KW-0677">Repeat</keyword>
<evidence type="ECO:0000313" key="7">
    <source>
        <dbReference type="EMBL" id="TGJ86038.1"/>
    </source>
</evidence>
<dbReference type="OrthoDB" id="5559898at2759"/>
<reference evidence="7 8" key="1">
    <citation type="submission" date="2019-03" db="EMBL/GenBank/DDBJ databases">
        <title>Draft genome sequence of Xylaria hypoxylon DSM 108379, a ubiquitous saprotrophic-parasitic fungi on hardwood.</title>
        <authorList>
            <person name="Buettner E."/>
            <person name="Leonhardt S."/>
            <person name="Gebauer A.M."/>
            <person name="Liers C."/>
            <person name="Hofrichter M."/>
            <person name="Kellner H."/>
        </authorList>
    </citation>
    <scope>NUCLEOTIDE SEQUENCE [LARGE SCALE GENOMIC DNA]</scope>
    <source>
        <strain evidence="7 8">DSM 108379</strain>
    </source>
</reference>
<dbReference type="SMART" id="SM00185">
    <property type="entry name" value="ARM"/>
    <property type="match status" value="5"/>
</dbReference>
<evidence type="ECO:0000313" key="8">
    <source>
        <dbReference type="Proteomes" id="UP000297716"/>
    </source>
</evidence>
<proteinExistence type="predicted"/>
<dbReference type="GO" id="GO:0005737">
    <property type="term" value="C:cytoplasm"/>
    <property type="evidence" value="ECO:0007669"/>
    <property type="project" value="UniProtKB-SubCell"/>
</dbReference>
<dbReference type="EMBL" id="SKBN01000034">
    <property type="protein sequence ID" value="TGJ86038.1"/>
    <property type="molecule type" value="Genomic_DNA"/>
</dbReference>
<evidence type="ECO:0000256" key="4">
    <source>
        <dbReference type="ARBA" id="ARBA00022737"/>
    </source>
</evidence>
<evidence type="ECO:0000256" key="5">
    <source>
        <dbReference type="ARBA" id="ARBA00023242"/>
    </source>
</evidence>
<feature type="compositionally biased region" description="Polar residues" evidence="6">
    <location>
        <begin position="350"/>
        <end position="369"/>
    </location>
</feature>
<dbReference type="GO" id="GO:0034657">
    <property type="term" value="C:GID complex"/>
    <property type="evidence" value="ECO:0007669"/>
    <property type="project" value="TreeGrafter"/>
</dbReference>
<feature type="compositionally biased region" description="Low complexity" evidence="6">
    <location>
        <begin position="340"/>
        <end position="349"/>
    </location>
</feature>
<dbReference type="AlphaFoldDB" id="A0A4Z0Z1F5"/>
<accession>A0A4Z0Z1F5</accession>
<feature type="region of interest" description="Disordered" evidence="6">
    <location>
        <begin position="592"/>
        <end position="616"/>
    </location>
</feature>
<dbReference type="GO" id="GO:0005634">
    <property type="term" value="C:nucleus"/>
    <property type="evidence" value="ECO:0007669"/>
    <property type="project" value="UniProtKB-SubCell"/>
</dbReference>
<protein>
    <submittedName>
        <fullName evidence="7">Uncharacterized protein</fullName>
    </submittedName>
</protein>
<gene>
    <name evidence="7" type="ORF">E0Z10_g2694</name>
</gene>
<dbReference type="PANTHER" id="PTHR15651">
    <property type="entry name" value="ARMADILLO REPEAT-CONTAINING PROTEIN 8"/>
    <property type="match status" value="1"/>
</dbReference>
<dbReference type="InterPro" id="IPR038739">
    <property type="entry name" value="ARMC8/Vid28"/>
</dbReference>
<dbReference type="InterPro" id="IPR000225">
    <property type="entry name" value="Armadillo"/>
</dbReference>
<dbReference type="Gene3D" id="1.25.10.10">
    <property type="entry name" value="Leucine-rich Repeat Variant"/>
    <property type="match status" value="4"/>
</dbReference>
<comment type="caution">
    <text evidence="7">The sequence shown here is derived from an EMBL/GenBank/DDBJ whole genome shotgun (WGS) entry which is preliminary data.</text>
</comment>
<sequence>MDLDSKAIITLLHASPANRIAALQSLKNDVIGDIQKKTLWVQHGLIRHIVSLLRSDATGRNKHGKGTRQTFLALDTFTEDETAKLQALQLLASFATAGPAFLLPLFASNALPAVLSESCLQNEHPEIVLAALRVIQNLVVATAAASASSPINIMSLADIIFTDNYLESLHQILSQRALNRDSEAQITIAAYLIRNLCREERHQTVLVDSGILDALATRIATFAVAEGYVLPKAEMRARIEGLGDYIPEPPISTDGLDEVLGAVAAIVSDSPFRVCKLVYSPSILAIFPNFNNGESRNSKTPPEFIMLPGLRPTRPKDPEIMDLLVPRTPSYPRAHGNSGGFSSLSTQSSRESPSTNGRPSSKLQTSLVSWTPPEENTARNAEVDVADVESPLVPWLIHLVRTRHGSEVLMAASVLTSLFKTGFAYKAREASMGLLVVPVLLRLLEDAEVRMKESGNSWMSRDAKAKMNIIEETPAVLARLITDSEPMQKAAFECGAVKTICKLLKSSYDTPLAAAESRPWSPNGDGTNAASSFASECRLGDEGQHVQLIHRRRVRETTLRALGALATFKEDFRKAIVDQEVVTYIIDSLNQSPGNSRQAKDQDALYHGSSRSKTPLPEQNPVSVIIAACYTIRMLSRSVNTLRTALVDHSASEPLFRLLRHHEVDVQNAATACICNLVTDFSPMRDSLVDAGVLKVLCEHAHSQNAALRLNALWALKHLVDSASIEHKKQCVEELGSGWLVKLICDDTEDEALYPVTNRSERQSASTTPDVMDEDVDMGSVDEQSRPWLAGSVYKTDSTSPRSGIRILQLAESRLDALKEIEQNPVRKARHDDLAIHEQGLGFIRNLIGGAHSGNTPDSANDTTEMIDHLLNILSQDRLFDILASKLKPKVLHPFSRRRTSGSETRVLPPQVKIIEAVIYILVHIAASVPRHRQLVIAQTDLLKQLAKLFNSQDREVRVALCHLINNLTWQDDMSDASACSQRATELRNLGFLKKLESLGQSDDELDVRERAKSALWQMKHGY</sequence>
<organism evidence="7 8">
    <name type="scientific">Xylaria hypoxylon</name>
    <dbReference type="NCBI Taxonomy" id="37992"/>
    <lineage>
        <taxon>Eukaryota</taxon>
        <taxon>Fungi</taxon>
        <taxon>Dikarya</taxon>
        <taxon>Ascomycota</taxon>
        <taxon>Pezizomycotina</taxon>
        <taxon>Sordariomycetes</taxon>
        <taxon>Xylariomycetidae</taxon>
        <taxon>Xylariales</taxon>
        <taxon>Xylariaceae</taxon>
        <taxon>Xylaria</taxon>
    </lineage>
</organism>
<dbReference type="Pfam" id="PF00514">
    <property type="entry name" value="Arm"/>
    <property type="match status" value="1"/>
</dbReference>
<evidence type="ECO:0000256" key="1">
    <source>
        <dbReference type="ARBA" id="ARBA00004123"/>
    </source>
</evidence>
<comment type="subcellular location">
    <subcellularLocation>
        <location evidence="2">Cytoplasm</location>
    </subcellularLocation>
    <subcellularLocation>
        <location evidence="1">Nucleus</location>
    </subcellularLocation>
</comment>
<dbReference type="PANTHER" id="PTHR15651:SF7">
    <property type="entry name" value="ARMADILLO REPEAT-CONTAINING PROTEIN 8"/>
    <property type="match status" value="1"/>
</dbReference>
<keyword evidence="3" id="KW-0963">Cytoplasm</keyword>
<dbReference type="Proteomes" id="UP000297716">
    <property type="component" value="Unassembled WGS sequence"/>
</dbReference>
<feature type="region of interest" description="Disordered" evidence="6">
    <location>
        <begin position="335"/>
        <end position="382"/>
    </location>
</feature>
<evidence type="ECO:0000256" key="2">
    <source>
        <dbReference type="ARBA" id="ARBA00004496"/>
    </source>
</evidence>
<dbReference type="InterPro" id="IPR016024">
    <property type="entry name" value="ARM-type_fold"/>
</dbReference>
<dbReference type="InterPro" id="IPR011989">
    <property type="entry name" value="ARM-like"/>
</dbReference>
<dbReference type="STRING" id="37992.A0A4Z0Z1F5"/>
<dbReference type="GO" id="GO:0043161">
    <property type="term" value="P:proteasome-mediated ubiquitin-dependent protein catabolic process"/>
    <property type="evidence" value="ECO:0007669"/>
    <property type="project" value="TreeGrafter"/>
</dbReference>
<name>A0A4Z0Z1F5_9PEZI</name>
<feature type="region of interest" description="Disordered" evidence="6">
    <location>
        <begin position="757"/>
        <end position="781"/>
    </location>
</feature>
<evidence type="ECO:0000256" key="3">
    <source>
        <dbReference type="ARBA" id="ARBA00022490"/>
    </source>
</evidence>
<evidence type="ECO:0000256" key="6">
    <source>
        <dbReference type="SAM" id="MobiDB-lite"/>
    </source>
</evidence>
<keyword evidence="8" id="KW-1185">Reference proteome</keyword>